<feature type="transmembrane region" description="Helical" evidence="1">
    <location>
        <begin position="65"/>
        <end position="86"/>
    </location>
</feature>
<keyword evidence="1" id="KW-0812">Transmembrane</keyword>
<proteinExistence type="predicted"/>
<organism evidence="2 3">
    <name type="scientific">Candidatus Daviesbacteria bacterium RIFCSPHIGHO2_01_FULL_40_11</name>
    <dbReference type="NCBI Taxonomy" id="1797762"/>
    <lineage>
        <taxon>Bacteria</taxon>
        <taxon>Candidatus Daviesiibacteriota</taxon>
    </lineage>
</organism>
<sequence length="96" mass="11059">MLVYESIGPSQLYNAYISFLALLDSCHICINQVLFPYFFHKKTSRFWEAFAFSYIAKSYTKKPPFLEVIIVIIISVLSVNMTFILIKLDSPVNLAI</sequence>
<gene>
    <name evidence="2" type="ORF">A2867_02395</name>
</gene>
<dbReference type="AlphaFoldDB" id="A0A1F5JGZ2"/>
<reference evidence="2 3" key="1">
    <citation type="journal article" date="2016" name="Nat. Commun.">
        <title>Thousands of microbial genomes shed light on interconnected biogeochemical processes in an aquifer system.</title>
        <authorList>
            <person name="Anantharaman K."/>
            <person name="Brown C.T."/>
            <person name="Hug L.A."/>
            <person name="Sharon I."/>
            <person name="Castelle C.J."/>
            <person name="Probst A.J."/>
            <person name="Thomas B.C."/>
            <person name="Singh A."/>
            <person name="Wilkins M.J."/>
            <person name="Karaoz U."/>
            <person name="Brodie E.L."/>
            <person name="Williams K.H."/>
            <person name="Hubbard S.S."/>
            <person name="Banfield J.F."/>
        </authorList>
    </citation>
    <scope>NUCLEOTIDE SEQUENCE [LARGE SCALE GENOMIC DNA]</scope>
</reference>
<dbReference type="Proteomes" id="UP000177555">
    <property type="component" value="Unassembled WGS sequence"/>
</dbReference>
<keyword evidence="1" id="KW-0472">Membrane</keyword>
<comment type="caution">
    <text evidence="2">The sequence shown here is derived from an EMBL/GenBank/DDBJ whole genome shotgun (WGS) entry which is preliminary data.</text>
</comment>
<evidence type="ECO:0000256" key="1">
    <source>
        <dbReference type="SAM" id="Phobius"/>
    </source>
</evidence>
<evidence type="ECO:0000313" key="3">
    <source>
        <dbReference type="Proteomes" id="UP000177555"/>
    </source>
</evidence>
<keyword evidence="1" id="KW-1133">Transmembrane helix</keyword>
<name>A0A1F5JGZ2_9BACT</name>
<feature type="transmembrane region" description="Helical" evidence="1">
    <location>
        <begin position="15"/>
        <end position="39"/>
    </location>
</feature>
<dbReference type="EMBL" id="MFCP01000027">
    <property type="protein sequence ID" value="OGE27894.1"/>
    <property type="molecule type" value="Genomic_DNA"/>
</dbReference>
<evidence type="ECO:0000313" key="2">
    <source>
        <dbReference type="EMBL" id="OGE27894.1"/>
    </source>
</evidence>
<accession>A0A1F5JGZ2</accession>
<protein>
    <submittedName>
        <fullName evidence="2">Uncharacterized protein</fullName>
    </submittedName>
</protein>